<feature type="domain" description="VOC" evidence="1">
    <location>
        <begin position="6"/>
        <end position="122"/>
    </location>
</feature>
<reference evidence="2 3" key="1">
    <citation type="submission" date="2019-09" db="EMBL/GenBank/DDBJ databases">
        <title>Actinomadura physcomitrii sp. nov., a novel actinomycete isolated from moss [Physcomitrium sphaericum (Ludw) Fuernr].</title>
        <authorList>
            <person name="Liu C."/>
            <person name="Zhuang X."/>
        </authorList>
    </citation>
    <scope>NUCLEOTIDE SEQUENCE [LARGE SCALE GENOMIC DNA]</scope>
    <source>
        <strain evidence="2 3">CYP1-1B</strain>
    </source>
</reference>
<protein>
    <submittedName>
        <fullName evidence="2">VOC family protein</fullName>
    </submittedName>
</protein>
<keyword evidence="3" id="KW-1185">Reference proteome</keyword>
<dbReference type="InterPro" id="IPR037523">
    <property type="entry name" value="VOC_core"/>
</dbReference>
<evidence type="ECO:0000259" key="1">
    <source>
        <dbReference type="PROSITE" id="PS51819"/>
    </source>
</evidence>
<dbReference type="InterPro" id="IPR029068">
    <property type="entry name" value="Glyas_Bleomycin-R_OHBP_Dase"/>
</dbReference>
<accession>A0A6L3VU61</accession>
<evidence type="ECO:0000313" key="2">
    <source>
        <dbReference type="EMBL" id="KAB2381626.1"/>
    </source>
</evidence>
<proteinExistence type="predicted"/>
<dbReference type="PANTHER" id="PTHR35908:SF1">
    <property type="entry name" value="CONSERVED PROTEIN"/>
    <property type="match status" value="1"/>
</dbReference>
<dbReference type="Proteomes" id="UP000483004">
    <property type="component" value="Unassembled WGS sequence"/>
</dbReference>
<dbReference type="PANTHER" id="PTHR35908">
    <property type="entry name" value="HYPOTHETICAL FUSION PROTEIN"/>
    <property type="match status" value="1"/>
</dbReference>
<dbReference type="AlphaFoldDB" id="A0A6L3VU61"/>
<dbReference type="SUPFAM" id="SSF54593">
    <property type="entry name" value="Glyoxalase/Bleomycin resistance protein/Dihydroxybiphenyl dioxygenase"/>
    <property type="match status" value="1"/>
</dbReference>
<gene>
    <name evidence="2" type="ORF">F9B16_15485</name>
</gene>
<dbReference type="Gene3D" id="3.10.180.10">
    <property type="entry name" value="2,3-Dihydroxybiphenyl 1,2-Dioxygenase, domain 1"/>
    <property type="match status" value="1"/>
</dbReference>
<comment type="caution">
    <text evidence="2">The sequence shown here is derived from an EMBL/GenBank/DDBJ whole genome shotgun (WGS) entry which is preliminary data.</text>
</comment>
<name>A0A6L3VU61_9ACTN</name>
<sequence length="139" mass="14955">MLPAPSLFAVTLDCPEPVELARFYQAFVGGKLFFSSNKDYVALVIDAGFSLDFQHVANPAPVRWPASSAARRVHLDFAVDDLDQAEKHLLGIGAVLADFQPGGRKFRVLLDPAGHPFCIATRSAAAISEHAPAQPRGSQ</sequence>
<dbReference type="InterPro" id="IPR041581">
    <property type="entry name" value="Glyoxalase_6"/>
</dbReference>
<dbReference type="PROSITE" id="PS51819">
    <property type="entry name" value="VOC"/>
    <property type="match status" value="1"/>
</dbReference>
<dbReference type="CDD" id="cd06587">
    <property type="entry name" value="VOC"/>
    <property type="match status" value="1"/>
</dbReference>
<dbReference type="OrthoDB" id="1645442at2"/>
<evidence type="ECO:0000313" key="3">
    <source>
        <dbReference type="Proteomes" id="UP000483004"/>
    </source>
</evidence>
<organism evidence="2 3">
    <name type="scientific">Actinomadura montaniterrae</name>
    <dbReference type="NCBI Taxonomy" id="1803903"/>
    <lineage>
        <taxon>Bacteria</taxon>
        <taxon>Bacillati</taxon>
        <taxon>Actinomycetota</taxon>
        <taxon>Actinomycetes</taxon>
        <taxon>Streptosporangiales</taxon>
        <taxon>Thermomonosporaceae</taxon>
        <taxon>Actinomadura</taxon>
    </lineage>
</organism>
<dbReference type="EMBL" id="WBMR01000036">
    <property type="protein sequence ID" value="KAB2381626.1"/>
    <property type="molecule type" value="Genomic_DNA"/>
</dbReference>
<dbReference type="RefSeq" id="WP_151540764.1">
    <property type="nucleotide sequence ID" value="NZ_WBMR01000036.1"/>
</dbReference>
<dbReference type="Pfam" id="PF18029">
    <property type="entry name" value="Glyoxalase_6"/>
    <property type="match status" value="1"/>
</dbReference>